<reference evidence="1" key="2">
    <citation type="journal article" date="2015" name="Fish Shellfish Immunol.">
        <title>Early steps in the European eel (Anguilla anguilla)-Vibrio vulnificus interaction in the gills: Role of the RtxA13 toxin.</title>
        <authorList>
            <person name="Callol A."/>
            <person name="Pajuelo D."/>
            <person name="Ebbesson L."/>
            <person name="Teles M."/>
            <person name="MacKenzie S."/>
            <person name="Amaro C."/>
        </authorList>
    </citation>
    <scope>NUCLEOTIDE SEQUENCE</scope>
</reference>
<accession>A0A0E9SH43</accession>
<protein>
    <submittedName>
        <fullName evidence="1">Uncharacterized protein</fullName>
    </submittedName>
</protein>
<name>A0A0E9SH43_ANGAN</name>
<sequence length="48" mass="5356">MASSRRNLCEKVDAGSLGNLLNSPEQESKNYIHKFGHAHTHTHTHTLS</sequence>
<reference evidence="1" key="1">
    <citation type="submission" date="2014-11" db="EMBL/GenBank/DDBJ databases">
        <authorList>
            <person name="Amaro Gonzalez C."/>
        </authorList>
    </citation>
    <scope>NUCLEOTIDE SEQUENCE</scope>
</reference>
<organism evidence="1">
    <name type="scientific">Anguilla anguilla</name>
    <name type="common">European freshwater eel</name>
    <name type="synonym">Muraena anguilla</name>
    <dbReference type="NCBI Taxonomy" id="7936"/>
    <lineage>
        <taxon>Eukaryota</taxon>
        <taxon>Metazoa</taxon>
        <taxon>Chordata</taxon>
        <taxon>Craniata</taxon>
        <taxon>Vertebrata</taxon>
        <taxon>Euteleostomi</taxon>
        <taxon>Actinopterygii</taxon>
        <taxon>Neopterygii</taxon>
        <taxon>Teleostei</taxon>
        <taxon>Anguilliformes</taxon>
        <taxon>Anguillidae</taxon>
        <taxon>Anguilla</taxon>
    </lineage>
</organism>
<dbReference type="AlphaFoldDB" id="A0A0E9SH43"/>
<evidence type="ECO:0000313" key="1">
    <source>
        <dbReference type="EMBL" id="JAH40611.1"/>
    </source>
</evidence>
<proteinExistence type="predicted"/>
<dbReference type="EMBL" id="GBXM01067966">
    <property type="protein sequence ID" value="JAH40611.1"/>
    <property type="molecule type" value="Transcribed_RNA"/>
</dbReference>